<gene>
    <name evidence="1" type="ORF">GIB67_004199</name>
</gene>
<sequence>MPFIKVQHPLFFDYVKDLWFIVQAQYEIDTYDTDESANLKLSLFRNMRERGIQEFERDVTLKSLRNRWRYLKNKYKNLVTLKQLAGEGYNEVTGTFNLTKLRTVQVHLLYHLVNSEAKKYKTAPLQRRYLLEKLFNGLSVTGDFA</sequence>
<proteinExistence type="predicted"/>
<dbReference type="Proteomes" id="UP000541444">
    <property type="component" value="Unassembled WGS sequence"/>
</dbReference>
<organism evidence="1 2">
    <name type="scientific">Kingdonia uniflora</name>
    <dbReference type="NCBI Taxonomy" id="39325"/>
    <lineage>
        <taxon>Eukaryota</taxon>
        <taxon>Viridiplantae</taxon>
        <taxon>Streptophyta</taxon>
        <taxon>Embryophyta</taxon>
        <taxon>Tracheophyta</taxon>
        <taxon>Spermatophyta</taxon>
        <taxon>Magnoliopsida</taxon>
        <taxon>Ranunculales</taxon>
        <taxon>Circaeasteraceae</taxon>
        <taxon>Kingdonia</taxon>
    </lineage>
</organism>
<dbReference type="OrthoDB" id="1730132at2759"/>
<protein>
    <recommendedName>
        <fullName evidence="3">MADF domain-containing protein</fullName>
    </recommendedName>
</protein>
<reference evidence="1 2" key="1">
    <citation type="journal article" date="2020" name="IScience">
        <title>Genome Sequencing of the Endangered Kingdonia uniflora (Circaeasteraceae, Ranunculales) Reveals Potential Mechanisms of Evolutionary Specialization.</title>
        <authorList>
            <person name="Sun Y."/>
            <person name="Deng T."/>
            <person name="Zhang A."/>
            <person name="Moore M.J."/>
            <person name="Landis J.B."/>
            <person name="Lin N."/>
            <person name="Zhang H."/>
            <person name="Zhang X."/>
            <person name="Huang J."/>
            <person name="Zhang X."/>
            <person name="Sun H."/>
            <person name="Wang H."/>
        </authorList>
    </citation>
    <scope>NUCLEOTIDE SEQUENCE [LARGE SCALE GENOMIC DNA]</scope>
    <source>
        <strain evidence="1">TB1705</strain>
        <tissue evidence="1">Leaf</tissue>
    </source>
</reference>
<accession>A0A7J7P0X9</accession>
<evidence type="ECO:0008006" key="3">
    <source>
        <dbReference type="Google" id="ProtNLM"/>
    </source>
</evidence>
<evidence type="ECO:0000313" key="1">
    <source>
        <dbReference type="EMBL" id="KAF6173096.1"/>
    </source>
</evidence>
<comment type="caution">
    <text evidence="1">The sequence shown here is derived from an EMBL/GenBank/DDBJ whole genome shotgun (WGS) entry which is preliminary data.</text>
</comment>
<dbReference type="EMBL" id="JACGCM010000362">
    <property type="protein sequence ID" value="KAF6173096.1"/>
    <property type="molecule type" value="Genomic_DNA"/>
</dbReference>
<dbReference type="AlphaFoldDB" id="A0A7J7P0X9"/>
<evidence type="ECO:0000313" key="2">
    <source>
        <dbReference type="Proteomes" id="UP000541444"/>
    </source>
</evidence>
<name>A0A7J7P0X9_9MAGN</name>
<keyword evidence="2" id="KW-1185">Reference proteome</keyword>